<keyword evidence="7" id="KW-0067">ATP-binding</keyword>
<dbReference type="InterPro" id="IPR041739">
    <property type="entry name" value="G5K_ProB"/>
</dbReference>
<reference evidence="9" key="1">
    <citation type="submission" date="2018-10" db="EMBL/GenBank/DDBJ databases">
        <authorList>
            <person name="Aoki K."/>
        </authorList>
    </citation>
    <scope>NUCLEOTIDE SEQUENCE</scope>
</reference>
<evidence type="ECO:0000256" key="5">
    <source>
        <dbReference type="ARBA" id="ARBA00022741"/>
    </source>
</evidence>
<dbReference type="EC" id="2.7.2.11" evidence="9"/>
<dbReference type="InterPro" id="IPR001057">
    <property type="entry name" value="Glu/AcGlu_kinase"/>
</dbReference>
<dbReference type="InterPro" id="IPR019797">
    <property type="entry name" value="Glutamate_5-kinase_CS"/>
</dbReference>
<dbReference type="CDD" id="cd04242">
    <property type="entry name" value="AAK_G5K_ProB"/>
    <property type="match status" value="1"/>
</dbReference>
<gene>
    <name evidence="9" type="ORF">MNB_ARC-1_72</name>
</gene>
<dbReference type="PANTHER" id="PTHR43654">
    <property type="entry name" value="GLUTAMATE 5-KINASE"/>
    <property type="match status" value="1"/>
</dbReference>
<dbReference type="NCBIfam" id="TIGR01027">
    <property type="entry name" value="proB"/>
    <property type="match status" value="1"/>
</dbReference>
<evidence type="ECO:0000256" key="7">
    <source>
        <dbReference type="ARBA" id="ARBA00022840"/>
    </source>
</evidence>
<dbReference type="PRINTS" id="PR00474">
    <property type="entry name" value="GLU5KINASE"/>
</dbReference>
<name>A0A3B1E1U4_9ZZZZ</name>
<dbReference type="InterPro" id="IPR001048">
    <property type="entry name" value="Asp/Glu/Uridylate_kinase"/>
</dbReference>
<dbReference type="SUPFAM" id="SSF53633">
    <property type="entry name" value="Carbamate kinase-like"/>
    <property type="match status" value="1"/>
</dbReference>
<dbReference type="InterPro" id="IPR005715">
    <property type="entry name" value="Glu_5kinase/COase_Synthase"/>
</dbReference>
<dbReference type="Gene3D" id="3.40.1160.10">
    <property type="entry name" value="Acetylglutamate kinase-like"/>
    <property type="match status" value="1"/>
</dbReference>
<protein>
    <submittedName>
        <fullName evidence="9">Glutamate 5-kinase</fullName>
        <ecNumber evidence="9">2.7.2.11</ecNumber>
    </submittedName>
</protein>
<feature type="domain" description="Aspartate/glutamate/uridylate kinase" evidence="8">
    <location>
        <begin position="3"/>
        <end position="220"/>
    </location>
</feature>
<keyword evidence="1" id="KW-0963">Cytoplasm</keyword>
<dbReference type="PROSITE" id="PS00902">
    <property type="entry name" value="GLUTAMATE_5_KINASE"/>
    <property type="match status" value="1"/>
</dbReference>
<sequence length="253" mass="28542">MRRIVIKVGSAVITQDEELALDRLSKLVELIYDLKKQGDEIILVSSGAVAAGHTIIQLDKSIISQKQTLAAVGQSLLMQTYIKKFNEYDITCSQILLEASIFKDATRLNHAKDAINEMLKHNIVPVINENDVTAIDELVFGDNDQLAAYVTHNFNSDFLVILTDVDGYYNNNPRTHKDAKLQQYVNKIDNSLLILKHNAHNQFATGGITTKLKAAHFLLKYNKAMYLTTGFDLKYVKEYLLNNIHTKGTLFKK</sequence>
<dbReference type="GO" id="GO:0004349">
    <property type="term" value="F:glutamate 5-kinase activity"/>
    <property type="evidence" value="ECO:0007669"/>
    <property type="project" value="UniProtKB-EC"/>
</dbReference>
<dbReference type="GO" id="GO:0008652">
    <property type="term" value="P:amino acid biosynthetic process"/>
    <property type="evidence" value="ECO:0007669"/>
    <property type="project" value="UniProtKB-KW"/>
</dbReference>
<dbReference type="GO" id="GO:0005829">
    <property type="term" value="C:cytosol"/>
    <property type="evidence" value="ECO:0007669"/>
    <property type="project" value="TreeGrafter"/>
</dbReference>
<dbReference type="Pfam" id="PF00696">
    <property type="entry name" value="AA_kinase"/>
    <property type="match status" value="1"/>
</dbReference>
<keyword evidence="5" id="KW-0547">Nucleotide-binding</keyword>
<dbReference type="PANTHER" id="PTHR43654:SF3">
    <property type="entry name" value="GLUTAMATE 5-KINASE"/>
    <property type="match status" value="1"/>
</dbReference>
<evidence type="ECO:0000313" key="9">
    <source>
        <dbReference type="EMBL" id="VAY87764.1"/>
    </source>
</evidence>
<dbReference type="InterPro" id="IPR036393">
    <property type="entry name" value="AceGlu_kinase-like_sf"/>
</dbReference>
<evidence type="ECO:0000256" key="4">
    <source>
        <dbReference type="ARBA" id="ARBA00022679"/>
    </source>
</evidence>
<keyword evidence="3" id="KW-0641">Proline biosynthesis</keyword>
<dbReference type="AlphaFoldDB" id="A0A3B1E1U4"/>
<dbReference type="PIRSF" id="PIRSF000729">
    <property type="entry name" value="GK"/>
    <property type="match status" value="1"/>
</dbReference>
<evidence type="ECO:0000259" key="8">
    <source>
        <dbReference type="Pfam" id="PF00696"/>
    </source>
</evidence>
<evidence type="ECO:0000256" key="1">
    <source>
        <dbReference type="ARBA" id="ARBA00022490"/>
    </source>
</evidence>
<proteinExistence type="inferred from homology"/>
<organism evidence="9">
    <name type="scientific">hydrothermal vent metagenome</name>
    <dbReference type="NCBI Taxonomy" id="652676"/>
    <lineage>
        <taxon>unclassified sequences</taxon>
        <taxon>metagenomes</taxon>
        <taxon>ecological metagenomes</taxon>
    </lineage>
</organism>
<dbReference type="HAMAP" id="MF_00456">
    <property type="entry name" value="ProB"/>
    <property type="match status" value="1"/>
</dbReference>
<dbReference type="EMBL" id="UOYO01000035">
    <property type="protein sequence ID" value="VAY87764.1"/>
    <property type="molecule type" value="Genomic_DNA"/>
</dbReference>
<dbReference type="GO" id="GO:0005524">
    <property type="term" value="F:ATP binding"/>
    <property type="evidence" value="ECO:0007669"/>
    <property type="project" value="UniProtKB-KW"/>
</dbReference>
<keyword evidence="4 9" id="KW-0808">Transferase</keyword>
<accession>A0A3B1E1U4</accession>
<keyword evidence="2" id="KW-0028">Amino-acid biosynthesis</keyword>
<keyword evidence="6 9" id="KW-0418">Kinase</keyword>
<evidence type="ECO:0000256" key="6">
    <source>
        <dbReference type="ARBA" id="ARBA00022777"/>
    </source>
</evidence>
<dbReference type="FunFam" id="3.40.1160.10:FF:000006">
    <property type="entry name" value="Glutamate 5-kinase"/>
    <property type="match status" value="1"/>
</dbReference>
<evidence type="ECO:0000256" key="2">
    <source>
        <dbReference type="ARBA" id="ARBA00022605"/>
    </source>
</evidence>
<evidence type="ECO:0000256" key="3">
    <source>
        <dbReference type="ARBA" id="ARBA00022650"/>
    </source>
</evidence>
<dbReference type="InterPro" id="IPR011529">
    <property type="entry name" value="Glu_5kinase"/>
</dbReference>